<feature type="chain" id="PRO_5017595581" evidence="10">
    <location>
        <begin position="22"/>
        <end position="246"/>
    </location>
</feature>
<evidence type="ECO:0000256" key="4">
    <source>
        <dbReference type="ARBA" id="ARBA00022475"/>
    </source>
</evidence>
<evidence type="ECO:0000313" key="13">
    <source>
        <dbReference type="Proteomes" id="UP000263596"/>
    </source>
</evidence>
<dbReference type="SUPFAM" id="SSF74653">
    <property type="entry name" value="TolA/TonB C-terminal domain"/>
    <property type="match status" value="2"/>
</dbReference>
<evidence type="ECO:0000256" key="1">
    <source>
        <dbReference type="ARBA" id="ARBA00004383"/>
    </source>
</evidence>
<comment type="similarity">
    <text evidence="2">Belongs to the TonB family.</text>
</comment>
<protein>
    <submittedName>
        <fullName evidence="12">TonB-dependent receptor</fullName>
    </submittedName>
</protein>
<dbReference type="Proteomes" id="UP000263596">
    <property type="component" value="Unassembled WGS sequence"/>
</dbReference>
<dbReference type="PANTHER" id="PTHR33446">
    <property type="entry name" value="PROTEIN TONB-RELATED"/>
    <property type="match status" value="1"/>
</dbReference>
<evidence type="ECO:0000256" key="10">
    <source>
        <dbReference type="SAM" id="SignalP"/>
    </source>
</evidence>
<name>A0A3D2SH28_9GAMM</name>
<evidence type="ECO:0000256" key="7">
    <source>
        <dbReference type="ARBA" id="ARBA00022927"/>
    </source>
</evidence>
<comment type="caution">
    <text evidence="12">The sequence shown here is derived from an EMBL/GenBank/DDBJ whole genome shotgun (WGS) entry which is preliminary data.</text>
</comment>
<dbReference type="AlphaFoldDB" id="A0A3D2SH28"/>
<reference evidence="12 13" key="1">
    <citation type="journal article" date="2018" name="Nat. Biotechnol.">
        <title>A standardized bacterial taxonomy based on genome phylogeny substantially revises the tree of life.</title>
        <authorList>
            <person name="Parks D.H."/>
            <person name="Chuvochina M."/>
            <person name="Waite D.W."/>
            <person name="Rinke C."/>
            <person name="Skarshewski A."/>
            <person name="Chaumeil P.A."/>
            <person name="Hugenholtz P."/>
        </authorList>
    </citation>
    <scope>NUCLEOTIDE SEQUENCE [LARGE SCALE GENOMIC DNA]</scope>
    <source>
        <strain evidence="12">UBA9669</strain>
    </source>
</reference>
<accession>A0A3D2SH28</accession>
<proteinExistence type="inferred from homology"/>
<evidence type="ECO:0000313" key="12">
    <source>
        <dbReference type="EMBL" id="HCK28759.1"/>
    </source>
</evidence>
<keyword evidence="7" id="KW-0653">Protein transport</keyword>
<keyword evidence="4" id="KW-1003">Cell membrane</keyword>
<dbReference type="InterPro" id="IPR051045">
    <property type="entry name" value="TonB-dependent_transducer"/>
</dbReference>
<keyword evidence="5" id="KW-0997">Cell inner membrane</keyword>
<evidence type="ECO:0000256" key="5">
    <source>
        <dbReference type="ARBA" id="ARBA00022519"/>
    </source>
</evidence>
<dbReference type="GO" id="GO:0031992">
    <property type="term" value="F:energy transducer activity"/>
    <property type="evidence" value="ECO:0007669"/>
    <property type="project" value="TreeGrafter"/>
</dbReference>
<dbReference type="Pfam" id="PF03544">
    <property type="entry name" value="TonB_C"/>
    <property type="match status" value="1"/>
</dbReference>
<keyword evidence="3" id="KW-0813">Transport</keyword>
<dbReference type="PROSITE" id="PS52015">
    <property type="entry name" value="TONB_CTD"/>
    <property type="match status" value="1"/>
</dbReference>
<keyword evidence="8" id="KW-1133">Transmembrane helix</keyword>
<feature type="signal peptide" evidence="10">
    <location>
        <begin position="1"/>
        <end position="21"/>
    </location>
</feature>
<dbReference type="PANTHER" id="PTHR33446:SF2">
    <property type="entry name" value="PROTEIN TONB"/>
    <property type="match status" value="1"/>
</dbReference>
<dbReference type="GO" id="GO:0098797">
    <property type="term" value="C:plasma membrane protein complex"/>
    <property type="evidence" value="ECO:0007669"/>
    <property type="project" value="TreeGrafter"/>
</dbReference>
<dbReference type="GO" id="GO:0015031">
    <property type="term" value="P:protein transport"/>
    <property type="evidence" value="ECO:0007669"/>
    <property type="project" value="UniProtKB-KW"/>
</dbReference>
<evidence type="ECO:0000256" key="9">
    <source>
        <dbReference type="ARBA" id="ARBA00023136"/>
    </source>
</evidence>
<organism evidence="12 13">
    <name type="scientific">Acinetobacter ursingii</name>
    <dbReference type="NCBI Taxonomy" id="108980"/>
    <lineage>
        <taxon>Bacteria</taxon>
        <taxon>Pseudomonadati</taxon>
        <taxon>Pseudomonadota</taxon>
        <taxon>Gammaproteobacteria</taxon>
        <taxon>Moraxellales</taxon>
        <taxon>Moraxellaceae</taxon>
        <taxon>Acinetobacter</taxon>
    </lineage>
</organism>
<dbReference type="Gene3D" id="3.30.1150.10">
    <property type="match status" value="2"/>
</dbReference>
<gene>
    <name evidence="12" type="ORF">DHW29_00080</name>
</gene>
<dbReference type="InterPro" id="IPR006260">
    <property type="entry name" value="TonB/TolA_C"/>
</dbReference>
<evidence type="ECO:0000256" key="3">
    <source>
        <dbReference type="ARBA" id="ARBA00022448"/>
    </source>
</evidence>
<keyword evidence="12" id="KW-0675">Receptor</keyword>
<sequence length="246" mass="27987">MKQSIFCLALFASVSITQADAKENSSQLAPQKSAALPAHLTTRLEWREFPKLNYDNADLQGQDRAAILRVAADETGTVTQVKVQESTGNKKLDDLLVRAVEQAKVKPFQQDGNLISTIGYQTFNLDYKDRDDSTAECIYHFDSKNWLKQQNAKSVPFRYVQQPRLNVPRDELKGKDRLVRFNFKVNKQGEATQVKINKGSGIYALDAQVMQTLSNTQVDVPKKLWFFKKSRLKDEIHFKLDKCSAL</sequence>
<evidence type="ECO:0000256" key="2">
    <source>
        <dbReference type="ARBA" id="ARBA00006555"/>
    </source>
</evidence>
<dbReference type="InterPro" id="IPR037682">
    <property type="entry name" value="TonB_C"/>
</dbReference>
<dbReference type="GO" id="GO:0055085">
    <property type="term" value="P:transmembrane transport"/>
    <property type="evidence" value="ECO:0007669"/>
    <property type="project" value="InterPro"/>
</dbReference>
<evidence type="ECO:0000259" key="11">
    <source>
        <dbReference type="PROSITE" id="PS52015"/>
    </source>
</evidence>
<keyword evidence="10" id="KW-0732">Signal</keyword>
<dbReference type="EMBL" id="DPVE01000003">
    <property type="protein sequence ID" value="HCK28759.1"/>
    <property type="molecule type" value="Genomic_DNA"/>
</dbReference>
<feature type="domain" description="TonB C-terminal" evidence="11">
    <location>
        <begin position="151"/>
        <end position="246"/>
    </location>
</feature>
<dbReference type="NCBIfam" id="TIGR01352">
    <property type="entry name" value="tonB_Cterm"/>
    <property type="match status" value="2"/>
</dbReference>
<evidence type="ECO:0000256" key="8">
    <source>
        <dbReference type="ARBA" id="ARBA00022989"/>
    </source>
</evidence>
<keyword evidence="9" id="KW-0472">Membrane</keyword>
<comment type="subcellular location">
    <subcellularLocation>
        <location evidence="1">Cell inner membrane</location>
        <topology evidence="1">Single-pass membrane protein</topology>
        <orientation evidence="1">Periplasmic side</orientation>
    </subcellularLocation>
</comment>
<keyword evidence="6" id="KW-0812">Transmembrane</keyword>
<evidence type="ECO:0000256" key="6">
    <source>
        <dbReference type="ARBA" id="ARBA00022692"/>
    </source>
</evidence>